<dbReference type="Proteomes" id="UP000055048">
    <property type="component" value="Unassembled WGS sequence"/>
</dbReference>
<dbReference type="EMBL" id="JYDJ01000244">
    <property type="protein sequence ID" value="KRX39074.1"/>
    <property type="molecule type" value="Genomic_DNA"/>
</dbReference>
<feature type="compositionally biased region" description="Polar residues" evidence="1">
    <location>
        <begin position="62"/>
        <end position="78"/>
    </location>
</feature>
<evidence type="ECO:0000313" key="4">
    <source>
        <dbReference type="Proteomes" id="UP000055048"/>
    </source>
</evidence>
<evidence type="ECO:0000313" key="2">
    <source>
        <dbReference type="EMBL" id="KRX39074.1"/>
    </source>
</evidence>
<proteinExistence type="predicted"/>
<reference evidence="2 4" key="1">
    <citation type="submission" date="2015-01" db="EMBL/GenBank/DDBJ databases">
        <title>Evolution of Trichinella species and genotypes.</title>
        <authorList>
            <person name="Korhonen P.K."/>
            <person name="Edoardo P."/>
            <person name="Giuseppe L.R."/>
            <person name="Gasser R.B."/>
        </authorList>
    </citation>
    <scope>NUCLEOTIDE SEQUENCE [LARGE SCALE GENOMIC DNA]</scope>
    <source>
        <strain evidence="2">ISS417</strain>
    </source>
</reference>
<dbReference type="EMBL" id="JYDJ01000244">
    <property type="protein sequence ID" value="KRX39100.1"/>
    <property type="molecule type" value="Genomic_DNA"/>
</dbReference>
<organism evidence="2 4">
    <name type="scientific">Trichinella murrelli</name>
    <dbReference type="NCBI Taxonomy" id="144512"/>
    <lineage>
        <taxon>Eukaryota</taxon>
        <taxon>Metazoa</taxon>
        <taxon>Ecdysozoa</taxon>
        <taxon>Nematoda</taxon>
        <taxon>Enoplea</taxon>
        <taxon>Dorylaimia</taxon>
        <taxon>Trichinellida</taxon>
        <taxon>Trichinellidae</taxon>
        <taxon>Trichinella</taxon>
    </lineage>
</organism>
<accession>A0A0V0TJ79</accession>
<feature type="compositionally biased region" description="Low complexity" evidence="1">
    <location>
        <begin position="36"/>
        <end position="49"/>
    </location>
</feature>
<dbReference type="STRING" id="144512.A0A0V0TJ79"/>
<evidence type="ECO:0000256" key="1">
    <source>
        <dbReference type="SAM" id="MobiDB-lite"/>
    </source>
</evidence>
<name>A0A0V0TJ79_9BILA</name>
<protein>
    <submittedName>
        <fullName evidence="2">Uncharacterized protein</fullName>
    </submittedName>
</protein>
<keyword evidence="4" id="KW-1185">Reference proteome</keyword>
<feature type="region of interest" description="Disordered" evidence="1">
    <location>
        <begin position="1"/>
        <end position="131"/>
    </location>
</feature>
<comment type="caution">
    <text evidence="2">The sequence shown here is derived from an EMBL/GenBank/DDBJ whole genome shotgun (WGS) entry which is preliminary data.</text>
</comment>
<gene>
    <name evidence="2" type="ORF">T05_15295</name>
    <name evidence="3" type="ORF">T05_5850</name>
</gene>
<sequence length="131" mass="14275">MPPNNSMCKFDARGQAHQQLQQQVCRTKRSRPRSKLASGSNCSSRSLLSGIVAFPPPPARTISISTQTDPCSTSNDNYSDNEAEEENAYQVLDWPAEEDNDYDKNNNTSSQATSSSSDLAKIASSNSTSPR</sequence>
<evidence type="ECO:0000313" key="3">
    <source>
        <dbReference type="EMBL" id="KRX39100.1"/>
    </source>
</evidence>
<feature type="compositionally biased region" description="Low complexity" evidence="1">
    <location>
        <begin position="105"/>
        <end position="131"/>
    </location>
</feature>
<dbReference type="AlphaFoldDB" id="A0A0V0TJ79"/>